<proteinExistence type="predicted"/>
<comment type="caution">
    <text evidence="1">The sequence shown here is derived from an EMBL/GenBank/DDBJ whole genome shotgun (WGS) entry which is preliminary data.</text>
</comment>
<name>A0AAN7Q1H7_MYCAM</name>
<organism evidence="1 2">
    <name type="scientific">Mycteria americana</name>
    <name type="common">Wood stork</name>
    <dbReference type="NCBI Taxonomy" id="33587"/>
    <lineage>
        <taxon>Eukaryota</taxon>
        <taxon>Metazoa</taxon>
        <taxon>Chordata</taxon>
        <taxon>Craniata</taxon>
        <taxon>Vertebrata</taxon>
        <taxon>Euteleostomi</taxon>
        <taxon>Archelosauria</taxon>
        <taxon>Archosauria</taxon>
        <taxon>Dinosauria</taxon>
        <taxon>Saurischia</taxon>
        <taxon>Theropoda</taxon>
        <taxon>Coelurosauria</taxon>
        <taxon>Aves</taxon>
        <taxon>Neognathae</taxon>
        <taxon>Neoaves</taxon>
        <taxon>Aequornithes</taxon>
        <taxon>Ciconiiformes</taxon>
        <taxon>Ciconiidae</taxon>
        <taxon>Mycteria</taxon>
    </lineage>
</organism>
<evidence type="ECO:0000313" key="1">
    <source>
        <dbReference type="EMBL" id="KAK4830496.1"/>
    </source>
</evidence>
<protein>
    <submittedName>
        <fullName evidence="1">Uncharacterized protein</fullName>
    </submittedName>
</protein>
<reference evidence="1 2" key="1">
    <citation type="journal article" date="2023" name="J. Hered.">
        <title>Chromosome-level genome of the wood stork (Mycteria americana) provides insight into avian chromosome evolution.</title>
        <authorList>
            <person name="Flamio R. Jr."/>
            <person name="Ramstad K.M."/>
        </authorList>
    </citation>
    <scope>NUCLEOTIDE SEQUENCE [LARGE SCALE GENOMIC DNA]</scope>
    <source>
        <strain evidence="1">JAX WOST 10</strain>
    </source>
</reference>
<gene>
    <name evidence="1" type="ORF">QYF61_011409</name>
</gene>
<evidence type="ECO:0000313" key="2">
    <source>
        <dbReference type="Proteomes" id="UP001333110"/>
    </source>
</evidence>
<accession>A0AAN7Q1H7</accession>
<dbReference type="Proteomes" id="UP001333110">
    <property type="component" value="Unassembled WGS sequence"/>
</dbReference>
<dbReference type="AlphaFoldDB" id="A0AAN7Q1H7"/>
<sequence>MQKVQKLSLVELLMDPLIPDGAKWPANHPLSDLGFQIREERKNETVKSGFSLLCTLLAHVQLVEHDPQVLFCKAAFHLVSPQPELVHGVIPPQVQDLQFPLLNSIRFLSAHFSSLLRSLWTLAQSFGVSATRPSFATSANLLRVNSAPSSRPLMKMLNSAGPSINPRGTPLLEPALGPSFTQLAAALGHQHYESAAPLSLVSSAKLLRVHSIPLPMPLMKTLNSIGPSTDP</sequence>
<dbReference type="EMBL" id="JAUNZN010000001">
    <property type="protein sequence ID" value="KAK4830496.1"/>
    <property type="molecule type" value="Genomic_DNA"/>
</dbReference>
<keyword evidence="2" id="KW-1185">Reference proteome</keyword>